<sequence length="294" mass="32719">MSLHSMGLELVETVIYLTNTLICVILAVLVTDAWFRGDHKGSLLYWMIAAWVMFAADVLFASRPLLSPVVARILPTLLVTVGQAILLIGARVNSGQTKVTLVEPIGAVVLHAVLLTVFHFLAPESPLRRVSNGLIWATLAYLSYRGLRQSPPVFWRSYTAPAKAFMAHAIFHLVRTVLVLLPLSSTSEALNTFVAILGDLEVSFFMVALFVGLLLAHLKQRNEQLSSALAEVKTLSGLLPICAWCKKVRDDDGYWQQVDHYFRNHSKIRFSHGMCTDCADDFRKEAEKLQPSDL</sequence>
<keyword evidence="1" id="KW-1133">Transmembrane helix</keyword>
<evidence type="ECO:0000313" key="2">
    <source>
        <dbReference type="EMBL" id="WRQ89040.1"/>
    </source>
</evidence>
<feature type="transmembrane region" description="Helical" evidence="1">
    <location>
        <begin position="165"/>
        <end position="183"/>
    </location>
</feature>
<name>A0ABZ1CFH9_9BACT</name>
<organism evidence="2 3">
    <name type="scientific">Actomonas aquatica</name>
    <dbReference type="NCBI Taxonomy" id="2866162"/>
    <lineage>
        <taxon>Bacteria</taxon>
        <taxon>Pseudomonadati</taxon>
        <taxon>Verrucomicrobiota</taxon>
        <taxon>Opitutia</taxon>
        <taxon>Opitutales</taxon>
        <taxon>Opitutaceae</taxon>
        <taxon>Actomonas</taxon>
    </lineage>
</organism>
<dbReference type="RefSeq" id="WP_221030913.1">
    <property type="nucleotide sequence ID" value="NZ_CP139781.1"/>
</dbReference>
<feature type="transmembrane region" description="Helical" evidence="1">
    <location>
        <begin position="69"/>
        <end position="89"/>
    </location>
</feature>
<keyword evidence="1" id="KW-0472">Membrane</keyword>
<feature type="transmembrane region" description="Helical" evidence="1">
    <location>
        <begin position="189"/>
        <end position="216"/>
    </location>
</feature>
<dbReference type="EMBL" id="CP139781">
    <property type="protein sequence ID" value="WRQ89040.1"/>
    <property type="molecule type" value="Genomic_DNA"/>
</dbReference>
<accession>A0ABZ1CFH9</accession>
<feature type="transmembrane region" description="Helical" evidence="1">
    <location>
        <begin position="43"/>
        <end position="63"/>
    </location>
</feature>
<proteinExistence type="predicted"/>
<protein>
    <submittedName>
        <fullName evidence="2">Uncharacterized protein</fullName>
    </submittedName>
</protein>
<evidence type="ECO:0000256" key="1">
    <source>
        <dbReference type="SAM" id="Phobius"/>
    </source>
</evidence>
<gene>
    <name evidence="2" type="ORF">K1X11_006445</name>
</gene>
<evidence type="ECO:0000313" key="3">
    <source>
        <dbReference type="Proteomes" id="UP000738431"/>
    </source>
</evidence>
<keyword evidence="1" id="KW-0812">Transmembrane</keyword>
<dbReference type="Proteomes" id="UP000738431">
    <property type="component" value="Chromosome"/>
</dbReference>
<keyword evidence="3" id="KW-1185">Reference proteome</keyword>
<reference evidence="2 3" key="1">
    <citation type="submission" date="2023-12" db="EMBL/GenBank/DDBJ databases">
        <title>Description of an unclassified Opitutus bacterium of Verrucomicrobiota.</title>
        <authorList>
            <person name="Zhang D.-F."/>
        </authorList>
    </citation>
    <scope>NUCLEOTIDE SEQUENCE [LARGE SCALE GENOMIC DNA]</scope>
    <source>
        <strain evidence="2 3">WL0086</strain>
    </source>
</reference>
<feature type="transmembrane region" description="Helical" evidence="1">
    <location>
        <begin position="101"/>
        <end position="121"/>
    </location>
</feature>
<feature type="transmembrane region" description="Helical" evidence="1">
    <location>
        <begin position="13"/>
        <end position="31"/>
    </location>
</feature>